<dbReference type="EMBL" id="CP061800">
    <property type="protein sequence ID" value="QTA85293.1"/>
    <property type="molecule type" value="Genomic_DNA"/>
</dbReference>
<keyword evidence="3" id="KW-1185">Reference proteome</keyword>
<sequence length="40" mass="4322">MVQREKLSPSSPDQSVNSECQTYSLAKSQPPANQEGSAKL</sequence>
<evidence type="ECO:0000313" key="3">
    <source>
        <dbReference type="Proteomes" id="UP000663722"/>
    </source>
</evidence>
<name>A0A975BHA1_9BACT</name>
<evidence type="ECO:0000313" key="2">
    <source>
        <dbReference type="EMBL" id="QTA85293.1"/>
    </source>
</evidence>
<dbReference type="KEGG" id="dmm:dnm_012980"/>
<reference evidence="2" key="1">
    <citation type="journal article" date="2021" name="Microb. Physiol.">
        <title>Proteogenomic Insights into the Physiology of Marine, Sulfate-Reducing, Filamentous Desulfonema limicola and Desulfonema magnum.</title>
        <authorList>
            <person name="Schnaars V."/>
            <person name="Wohlbrand L."/>
            <person name="Scheve S."/>
            <person name="Hinrichs C."/>
            <person name="Reinhardt R."/>
            <person name="Rabus R."/>
        </authorList>
    </citation>
    <scope>NUCLEOTIDE SEQUENCE</scope>
    <source>
        <strain evidence="2">4be13</strain>
    </source>
</reference>
<gene>
    <name evidence="2" type="ORF">dnm_012980</name>
</gene>
<accession>A0A975BHA1</accession>
<organism evidence="2 3">
    <name type="scientific">Desulfonema magnum</name>
    <dbReference type="NCBI Taxonomy" id="45655"/>
    <lineage>
        <taxon>Bacteria</taxon>
        <taxon>Pseudomonadati</taxon>
        <taxon>Thermodesulfobacteriota</taxon>
        <taxon>Desulfobacteria</taxon>
        <taxon>Desulfobacterales</taxon>
        <taxon>Desulfococcaceae</taxon>
        <taxon>Desulfonema</taxon>
    </lineage>
</organism>
<dbReference type="Proteomes" id="UP000663722">
    <property type="component" value="Chromosome"/>
</dbReference>
<dbReference type="AlphaFoldDB" id="A0A975BHA1"/>
<feature type="compositionally biased region" description="Polar residues" evidence="1">
    <location>
        <begin position="8"/>
        <end position="40"/>
    </location>
</feature>
<evidence type="ECO:0000256" key="1">
    <source>
        <dbReference type="SAM" id="MobiDB-lite"/>
    </source>
</evidence>
<feature type="region of interest" description="Disordered" evidence="1">
    <location>
        <begin position="1"/>
        <end position="40"/>
    </location>
</feature>
<proteinExistence type="predicted"/>
<protein>
    <submittedName>
        <fullName evidence="2">Uncharacterized protein</fullName>
    </submittedName>
</protein>